<name>A0ACC7LM88_9FLAO</name>
<reference evidence="1" key="1">
    <citation type="submission" date="2024-09" db="EMBL/GenBank/DDBJ databases">
        <authorList>
            <person name="Liu J."/>
        </authorList>
    </citation>
    <scope>NUCLEOTIDE SEQUENCE</scope>
    <source>
        <strain evidence="1">NBU2967</strain>
    </source>
</reference>
<keyword evidence="1" id="KW-0378">Hydrolase</keyword>
<dbReference type="EC" id="3.5.2.6" evidence="1"/>
<dbReference type="EMBL" id="JBHFPV010000004">
    <property type="protein sequence ID" value="MFH6604643.1"/>
    <property type="molecule type" value="Genomic_DNA"/>
</dbReference>
<keyword evidence="2" id="KW-1185">Reference proteome</keyword>
<protein>
    <submittedName>
        <fullName evidence="1">Subclass B1 metallo-beta-lactamase</fullName>
        <ecNumber evidence="1">3.5.2.6</ecNumber>
    </submittedName>
</protein>
<proteinExistence type="predicted"/>
<organism evidence="1 2">
    <name type="scientific">Meishania litoralis</name>
    <dbReference type="NCBI Taxonomy" id="3434685"/>
    <lineage>
        <taxon>Bacteria</taxon>
        <taxon>Pseudomonadati</taxon>
        <taxon>Bacteroidota</taxon>
        <taxon>Flavobacteriia</taxon>
        <taxon>Flavobacteriales</taxon>
        <taxon>Flavobacteriaceae</taxon>
        <taxon>Meishania</taxon>
    </lineage>
</organism>
<gene>
    <name evidence="1" type="primary">bla</name>
    <name evidence="1" type="ORF">ACEZ3G_14230</name>
</gene>
<evidence type="ECO:0000313" key="1">
    <source>
        <dbReference type="EMBL" id="MFH6604643.1"/>
    </source>
</evidence>
<comment type="caution">
    <text evidence="1">The sequence shown here is derived from an EMBL/GenBank/DDBJ whole genome shotgun (WGS) entry which is preliminary data.</text>
</comment>
<accession>A0ACC7LM88</accession>
<evidence type="ECO:0000313" key="2">
    <source>
        <dbReference type="Proteomes" id="UP001595191"/>
    </source>
</evidence>
<dbReference type="Proteomes" id="UP001595191">
    <property type="component" value="Unassembled WGS sequence"/>
</dbReference>
<sequence length="247" mass="27214">MPFNKFILTCLMLTLVQLECKSQENNIAYSSDDLKILSISENSYVHVSYLDTSAYGKVECNGLIYLKNGEAIVFDTPIDNNVSIELLKWLMEDKKCQVKAVVVNHFHIDCLGGLAAFHGAKIPSYSNNLTITLAGNMGYVVPENGFDMQHELSIGGTKIINGFFGEAHTKDNIISYIVEEGLIFGGCAIKSLNAQKGNLADANLLEWSKTVQKIKENYPDTQIVVPGHGAHGDTALLDYTIELFKTD</sequence>